<keyword evidence="1" id="KW-0472">Membrane</keyword>
<evidence type="ECO:0008006" key="4">
    <source>
        <dbReference type="Google" id="ProtNLM"/>
    </source>
</evidence>
<proteinExistence type="predicted"/>
<feature type="transmembrane region" description="Helical" evidence="1">
    <location>
        <begin position="12"/>
        <end position="31"/>
    </location>
</feature>
<dbReference type="AlphaFoldDB" id="A0A1C4FXN0"/>
<dbReference type="RefSeq" id="WP_089715108.1">
    <property type="nucleotide sequence ID" value="NZ_FMAR01000018.1"/>
</dbReference>
<name>A0A1C4FXN0_9BACT</name>
<dbReference type="OrthoDB" id="329514at2"/>
<organism evidence="2 3">
    <name type="scientific">Chitinophaga costaii</name>
    <dbReference type="NCBI Taxonomy" id="1335309"/>
    <lineage>
        <taxon>Bacteria</taxon>
        <taxon>Pseudomonadati</taxon>
        <taxon>Bacteroidota</taxon>
        <taxon>Chitinophagia</taxon>
        <taxon>Chitinophagales</taxon>
        <taxon>Chitinophagaceae</taxon>
        <taxon>Chitinophaga</taxon>
    </lineage>
</organism>
<accession>A0A1C4FXN0</accession>
<evidence type="ECO:0000256" key="1">
    <source>
        <dbReference type="SAM" id="Phobius"/>
    </source>
</evidence>
<dbReference type="EMBL" id="FMAR01000018">
    <property type="protein sequence ID" value="SCC60616.1"/>
    <property type="molecule type" value="Genomic_DNA"/>
</dbReference>
<reference evidence="2 3" key="1">
    <citation type="submission" date="2016-08" db="EMBL/GenBank/DDBJ databases">
        <authorList>
            <person name="Seilhamer J.J."/>
        </authorList>
    </citation>
    <scope>NUCLEOTIDE SEQUENCE [LARGE SCALE GENOMIC DNA]</scope>
    <source>
        <strain evidence="2 3">A37T2</strain>
    </source>
</reference>
<evidence type="ECO:0000313" key="2">
    <source>
        <dbReference type="EMBL" id="SCC60616.1"/>
    </source>
</evidence>
<keyword evidence="1" id="KW-1133">Transmembrane helix</keyword>
<feature type="transmembrane region" description="Helical" evidence="1">
    <location>
        <begin position="121"/>
        <end position="141"/>
    </location>
</feature>
<protein>
    <recommendedName>
        <fullName evidence="4">Cytochrome B</fullName>
    </recommendedName>
</protein>
<keyword evidence="3" id="KW-1185">Reference proteome</keyword>
<feature type="transmembrane region" description="Helical" evidence="1">
    <location>
        <begin position="86"/>
        <end position="109"/>
    </location>
</feature>
<keyword evidence="1" id="KW-0812">Transmembrane</keyword>
<dbReference type="STRING" id="1335309.GA0116948_11815"/>
<evidence type="ECO:0000313" key="3">
    <source>
        <dbReference type="Proteomes" id="UP000242818"/>
    </source>
</evidence>
<sequence length="153" mass="17485">MYFFLLVLHSFMRWLVLVILVYAIFTAAQGLVKKQPFSNNANVIRHCTATIAHLQLVLGITLYFQSPAVKFLLSDSPATLVNEGTFFRYIHISLMLVAVVVITIGSSRAKRMENDPQKYKTMLTWFSIGLLLILIAIPWPFSPLAHRPFIRNF</sequence>
<feature type="transmembrane region" description="Helical" evidence="1">
    <location>
        <begin position="43"/>
        <end position="66"/>
    </location>
</feature>
<dbReference type="Proteomes" id="UP000242818">
    <property type="component" value="Unassembled WGS sequence"/>
</dbReference>
<gene>
    <name evidence="2" type="ORF">GA0116948_11815</name>
</gene>